<sequence length="370" mass="39543">MRDLILIALYALGAGTLVGLIGELSLRLLRRRSIILHICVMLTVTVASVVAGIAAVAQAMFLSAHDLQVVLITVLASAAVSLAVGTTFGRRLAAASVWSVQARERERQMEASRRELVAWVSHDLRTPLAGLRAMAEALEDKVVNDQETVSEYHHRIRVETDRMSQLVDDLFELSRINAGALQLTLSRVSLADVVSDAMATTAPLAARRGVTVTAHAGDWPVIMAGEKEITRVVANLLVNSVRYTPPHGTVQIDAAVQAGEAWLAVADTCGGIPETDLTRVFDVAFRGERARTPQPQEDTFGGGLGLAIVRGLVEAHGGQVRVDNTSVGCRFEVRMPLAPAAGRDGTRRSPPIGPAEPTRTSIPSGSVLHQ</sequence>
<dbReference type="InterPro" id="IPR036097">
    <property type="entry name" value="HisK_dim/P_sf"/>
</dbReference>
<evidence type="ECO:0000256" key="4">
    <source>
        <dbReference type="ARBA" id="ARBA00022553"/>
    </source>
</evidence>
<comment type="caution">
    <text evidence="12">The sequence shown here is derived from an EMBL/GenBank/DDBJ whole genome shotgun (WGS) entry which is preliminary data.</text>
</comment>
<dbReference type="CDD" id="cd00082">
    <property type="entry name" value="HisKA"/>
    <property type="match status" value="1"/>
</dbReference>
<dbReference type="InterPro" id="IPR050351">
    <property type="entry name" value="BphY/WalK/GraS-like"/>
</dbReference>
<evidence type="ECO:0000313" key="12">
    <source>
        <dbReference type="EMBL" id="ROP30499.1"/>
    </source>
</evidence>
<dbReference type="Pfam" id="PF00512">
    <property type="entry name" value="HisKA"/>
    <property type="match status" value="1"/>
</dbReference>
<keyword evidence="10" id="KW-1133">Transmembrane helix</keyword>
<dbReference type="SUPFAM" id="SSF55874">
    <property type="entry name" value="ATPase domain of HSP90 chaperone/DNA topoisomerase II/histidine kinase"/>
    <property type="match status" value="1"/>
</dbReference>
<feature type="transmembrane region" description="Helical" evidence="10">
    <location>
        <begin position="67"/>
        <end position="88"/>
    </location>
</feature>
<dbReference type="SMART" id="SM00387">
    <property type="entry name" value="HATPase_c"/>
    <property type="match status" value="1"/>
</dbReference>
<dbReference type="Proteomes" id="UP000271683">
    <property type="component" value="Unassembled WGS sequence"/>
</dbReference>
<dbReference type="SMART" id="SM00388">
    <property type="entry name" value="HisKA"/>
    <property type="match status" value="1"/>
</dbReference>
<keyword evidence="4" id="KW-0597">Phosphoprotein</keyword>
<evidence type="ECO:0000256" key="2">
    <source>
        <dbReference type="ARBA" id="ARBA00004236"/>
    </source>
</evidence>
<dbReference type="GO" id="GO:0000155">
    <property type="term" value="F:phosphorelay sensor kinase activity"/>
    <property type="evidence" value="ECO:0007669"/>
    <property type="project" value="InterPro"/>
</dbReference>
<name>A0A3N1GJV2_9ACTN</name>
<dbReference type="Pfam" id="PF02518">
    <property type="entry name" value="HATPase_c"/>
    <property type="match status" value="1"/>
</dbReference>
<proteinExistence type="predicted"/>
<dbReference type="GO" id="GO:0016036">
    <property type="term" value="P:cellular response to phosphate starvation"/>
    <property type="evidence" value="ECO:0007669"/>
    <property type="project" value="TreeGrafter"/>
</dbReference>
<dbReference type="InterPro" id="IPR003594">
    <property type="entry name" value="HATPase_dom"/>
</dbReference>
<evidence type="ECO:0000256" key="8">
    <source>
        <dbReference type="ARBA" id="ARBA00039401"/>
    </source>
</evidence>
<dbReference type="OrthoDB" id="9806130at2"/>
<evidence type="ECO:0000259" key="11">
    <source>
        <dbReference type="PROSITE" id="PS50109"/>
    </source>
</evidence>
<dbReference type="FunFam" id="1.10.287.130:FF:000001">
    <property type="entry name" value="Two-component sensor histidine kinase"/>
    <property type="match status" value="1"/>
</dbReference>
<accession>A0A3N1GJV2</accession>
<keyword evidence="6 12" id="KW-0418">Kinase</keyword>
<evidence type="ECO:0000256" key="1">
    <source>
        <dbReference type="ARBA" id="ARBA00000085"/>
    </source>
</evidence>
<comment type="subcellular location">
    <subcellularLocation>
        <location evidence="2">Cell membrane</location>
    </subcellularLocation>
</comment>
<dbReference type="InterPro" id="IPR004358">
    <property type="entry name" value="Sig_transdc_His_kin-like_C"/>
</dbReference>
<dbReference type="GO" id="GO:0005886">
    <property type="term" value="C:plasma membrane"/>
    <property type="evidence" value="ECO:0007669"/>
    <property type="project" value="UniProtKB-SubCell"/>
</dbReference>
<dbReference type="GO" id="GO:0004721">
    <property type="term" value="F:phosphoprotein phosphatase activity"/>
    <property type="evidence" value="ECO:0007669"/>
    <property type="project" value="TreeGrafter"/>
</dbReference>
<reference evidence="12 13" key="1">
    <citation type="submission" date="2018-11" db="EMBL/GenBank/DDBJ databases">
        <title>Sequencing the genomes of 1000 actinobacteria strains.</title>
        <authorList>
            <person name="Klenk H.-P."/>
        </authorList>
    </citation>
    <scope>NUCLEOTIDE SEQUENCE [LARGE SCALE GENOMIC DNA]</scope>
    <source>
        <strain evidence="12 13">DSM 43634</strain>
    </source>
</reference>
<evidence type="ECO:0000256" key="6">
    <source>
        <dbReference type="ARBA" id="ARBA00022777"/>
    </source>
</evidence>
<feature type="transmembrane region" description="Helical" evidence="10">
    <location>
        <begin position="38"/>
        <end position="61"/>
    </location>
</feature>
<protein>
    <recommendedName>
        <fullName evidence="8">Sensor-like histidine kinase SenX3</fullName>
        <ecNumber evidence="3">2.7.13.3</ecNumber>
    </recommendedName>
</protein>
<feature type="compositionally biased region" description="Polar residues" evidence="9">
    <location>
        <begin position="358"/>
        <end position="370"/>
    </location>
</feature>
<evidence type="ECO:0000256" key="9">
    <source>
        <dbReference type="SAM" id="MobiDB-lite"/>
    </source>
</evidence>
<organism evidence="12 13">
    <name type="scientific">Couchioplanes caeruleus</name>
    <dbReference type="NCBI Taxonomy" id="56438"/>
    <lineage>
        <taxon>Bacteria</taxon>
        <taxon>Bacillati</taxon>
        <taxon>Actinomycetota</taxon>
        <taxon>Actinomycetes</taxon>
        <taxon>Micromonosporales</taxon>
        <taxon>Micromonosporaceae</taxon>
        <taxon>Couchioplanes</taxon>
    </lineage>
</organism>
<dbReference type="PANTHER" id="PTHR45453:SF1">
    <property type="entry name" value="PHOSPHATE REGULON SENSOR PROTEIN PHOR"/>
    <property type="match status" value="1"/>
</dbReference>
<keyword evidence="7" id="KW-0902">Two-component regulatory system</keyword>
<keyword evidence="10" id="KW-0812">Transmembrane</keyword>
<dbReference type="InterPro" id="IPR005467">
    <property type="entry name" value="His_kinase_dom"/>
</dbReference>
<dbReference type="SUPFAM" id="SSF47384">
    <property type="entry name" value="Homodimeric domain of signal transducing histidine kinase"/>
    <property type="match status" value="1"/>
</dbReference>
<evidence type="ECO:0000256" key="7">
    <source>
        <dbReference type="ARBA" id="ARBA00023012"/>
    </source>
</evidence>
<dbReference type="EMBL" id="RJKL01000001">
    <property type="protein sequence ID" value="ROP30499.1"/>
    <property type="molecule type" value="Genomic_DNA"/>
</dbReference>
<dbReference type="InterPro" id="IPR036890">
    <property type="entry name" value="HATPase_C_sf"/>
</dbReference>
<dbReference type="Gene3D" id="3.30.565.10">
    <property type="entry name" value="Histidine kinase-like ATPase, C-terminal domain"/>
    <property type="match status" value="1"/>
</dbReference>
<evidence type="ECO:0000256" key="5">
    <source>
        <dbReference type="ARBA" id="ARBA00022679"/>
    </source>
</evidence>
<feature type="region of interest" description="Disordered" evidence="9">
    <location>
        <begin position="339"/>
        <end position="370"/>
    </location>
</feature>
<keyword evidence="5" id="KW-0808">Transferase</keyword>
<dbReference type="CDD" id="cd00075">
    <property type="entry name" value="HATPase"/>
    <property type="match status" value="1"/>
</dbReference>
<keyword evidence="10" id="KW-0472">Membrane</keyword>
<dbReference type="PANTHER" id="PTHR45453">
    <property type="entry name" value="PHOSPHATE REGULON SENSOR PROTEIN PHOR"/>
    <property type="match status" value="1"/>
</dbReference>
<dbReference type="Gene3D" id="1.10.287.130">
    <property type="match status" value="1"/>
</dbReference>
<dbReference type="InterPro" id="IPR003661">
    <property type="entry name" value="HisK_dim/P_dom"/>
</dbReference>
<evidence type="ECO:0000256" key="3">
    <source>
        <dbReference type="ARBA" id="ARBA00012438"/>
    </source>
</evidence>
<dbReference type="PRINTS" id="PR00344">
    <property type="entry name" value="BCTRLSENSOR"/>
</dbReference>
<dbReference type="RefSeq" id="WP_084557945.1">
    <property type="nucleotide sequence ID" value="NZ_RJKL01000001.1"/>
</dbReference>
<dbReference type="EC" id="2.7.13.3" evidence="3"/>
<comment type="catalytic activity">
    <reaction evidence="1">
        <text>ATP + protein L-histidine = ADP + protein N-phospho-L-histidine.</text>
        <dbReference type="EC" id="2.7.13.3"/>
    </reaction>
</comment>
<dbReference type="PROSITE" id="PS50109">
    <property type="entry name" value="HIS_KIN"/>
    <property type="match status" value="1"/>
</dbReference>
<gene>
    <name evidence="12" type="ORF">EDD30_3354</name>
</gene>
<evidence type="ECO:0000256" key="10">
    <source>
        <dbReference type="SAM" id="Phobius"/>
    </source>
</evidence>
<evidence type="ECO:0000313" key="13">
    <source>
        <dbReference type="Proteomes" id="UP000271683"/>
    </source>
</evidence>
<feature type="domain" description="Histidine kinase" evidence="11">
    <location>
        <begin position="119"/>
        <end position="339"/>
    </location>
</feature>
<dbReference type="AlphaFoldDB" id="A0A3N1GJV2"/>
<feature type="transmembrane region" description="Helical" evidence="10">
    <location>
        <begin position="6"/>
        <end position="26"/>
    </location>
</feature>